<dbReference type="Proteomes" id="UP000255165">
    <property type="component" value="Unassembled WGS sequence"/>
</dbReference>
<comment type="caution">
    <text evidence="1">The sequence shown here is derived from an EMBL/GenBank/DDBJ whole genome shotgun (WGS) entry which is preliminary data.</text>
</comment>
<accession>A0A370NRK4</accession>
<protein>
    <submittedName>
        <fullName evidence="1">Glycosyl hydrolase</fullName>
    </submittedName>
</protein>
<dbReference type="EMBL" id="QKWJ01000028">
    <property type="protein sequence ID" value="RDK08239.1"/>
    <property type="molecule type" value="Genomic_DNA"/>
</dbReference>
<proteinExistence type="predicted"/>
<evidence type="ECO:0000313" key="2">
    <source>
        <dbReference type="Proteomes" id="UP000255165"/>
    </source>
</evidence>
<keyword evidence="2" id="KW-1185">Reference proteome</keyword>
<dbReference type="CDD" id="cd15482">
    <property type="entry name" value="Sialidase_non-viral"/>
    <property type="match status" value="1"/>
</dbReference>
<dbReference type="GO" id="GO:0010411">
    <property type="term" value="P:xyloglucan metabolic process"/>
    <property type="evidence" value="ECO:0007669"/>
    <property type="project" value="TreeGrafter"/>
</dbReference>
<dbReference type="GO" id="GO:0016787">
    <property type="term" value="F:hydrolase activity"/>
    <property type="evidence" value="ECO:0007669"/>
    <property type="project" value="UniProtKB-KW"/>
</dbReference>
<dbReference type="InterPro" id="IPR052025">
    <property type="entry name" value="Xyloglucanase_GH74"/>
</dbReference>
<gene>
    <name evidence="1" type="ORF">DN412_21455</name>
</gene>
<dbReference type="PANTHER" id="PTHR43739">
    <property type="entry name" value="XYLOGLUCANASE (EUROFUNG)"/>
    <property type="match status" value="1"/>
</dbReference>
<dbReference type="SUPFAM" id="SSF110296">
    <property type="entry name" value="Oligoxyloglucan reducing end-specific cellobiohydrolase"/>
    <property type="match status" value="1"/>
</dbReference>
<dbReference type="Gene3D" id="2.130.10.10">
    <property type="entry name" value="YVTN repeat-like/Quinoprotein amine dehydrogenase"/>
    <property type="match status" value="1"/>
</dbReference>
<dbReference type="AlphaFoldDB" id="A0A370NRK4"/>
<sequence length="385" mass="42706">MEMENKLIAVLSCNGGTVTHGSGPATQLFVATLRGMHVFERTGQGSPWQRTRSALEDRHVSALLYEPQSELLFAGAHGKGGMWVSRDLGVTWEPRGNGLKSDHVYTLAAQQRDGRVVLYLGTEPSALYRSDDLGENWVEVSAMLSVPDQDKWTFPPPPHVAHVKNVAFHPAQPDTLYVCIEQGALLKTTDDGATWTEPRSYESEQDKFYHDNHRVLIRPSNPAQLFMCGGEGLHYSADAGETWTHLMTRADRIGYPDAMFIDPRDENVLYLGGPGNAPREWGAKRSADATVLRSRDGGATWEEIRNGLPAEVIGNIEGMGLYQWADQVMLLAGTATGETYASEDGGENWYTVADDLPPISKGGHYRWFLQVDEREQVEDRMRTGT</sequence>
<evidence type="ECO:0000313" key="1">
    <source>
        <dbReference type="EMBL" id="RDK08239.1"/>
    </source>
</evidence>
<reference evidence="2" key="1">
    <citation type="submission" date="2018-06" db="EMBL/GenBank/DDBJ databases">
        <authorList>
            <person name="Feng T."/>
            <person name="Jeon C.O."/>
        </authorList>
    </citation>
    <scope>NUCLEOTIDE SEQUENCE [LARGE SCALE GENOMIC DNA]</scope>
    <source>
        <strain evidence="2">S23</strain>
    </source>
</reference>
<dbReference type="PANTHER" id="PTHR43739:SF5">
    <property type="entry name" value="EXO-ALPHA-SIALIDASE"/>
    <property type="match status" value="1"/>
</dbReference>
<name>A0A370NRK4_9BURK</name>
<organism evidence="1 2">
    <name type="scientific">Cupriavidus lacunae</name>
    <dbReference type="NCBI Taxonomy" id="2666307"/>
    <lineage>
        <taxon>Bacteria</taxon>
        <taxon>Pseudomonadati</taxon>
        <taxon>Pseudomonadota</taxon>
        <taxon>Betaproteobacteria</taxon>
        <taxon>Burkholderiales</taxon>
        <taxon>Burkholderiaceae</taxon>
        <taxon>Cupriavidus</taxon>
    </lineage>
</organism>
<keyword evidence="1" id="KW-0378">Hydrolase</keyword>
<dbReference type="InterPro" id="IPR015943">
    <property type="entry name" value="WD40/YVTN_repeat-like_dom_sf"/>
</dbReference>